<evidence type="ECO:0000313" key="3">
    <source>
        <dbReference type="Proteomes" id="UP000196573"/>
    </source>
</evidence>
<keyword evidence="3" id="KW-1185">Reference proteome</keyword>
<protein>
    <recommendedName>
        <fullName evidence="4">Pili assembly chaperone N-terminal domain-containing protein</fullName>
    </recommendedName>
</protein>
<name>A0A1X7AJ27_9GAMM</name>
<accession>A0A1X7AJ27</accession>
<dbReference type="EMBL" id="FWPT01000004">
    <property type="protein sequence ID" value="SMA45912.1"/>
    <property type="molecule type" value="Genomic_DNA"/>
</dbReference>
<reference evidence="2 3" key="1">
    <citation type="submission" date="2017-03" db="EMBL/GenBank/DDBJ databases">
        <authorList>
            <person name="Afonso C.L."/>
            <person name="Miller P.J."/>
            <person name="Scott M.A."/>
            <person name="Spackman E."/>
            <person name="Goraichik I."/>
            <person name="Dimitrov K.M."/>
            <person name="Suarez D.L."/>
            <person name="Swayne D.E."/>
        </authorList>
    </citation>
    <scope>NUCLEOTIDE SEQUENCE [LARGE SCALE GENOMIC DNA]</scope>
    <source>
        <strain evidence="2">SB41UT1</strain>
    </source>
</reference>
<feature type="signal peptide" evidence="1">
    <location>
        <begin position="1"/>
        <end position="21"/>
    </location>
</feature>
<dbReference type="SUPFAM" id="SSF49354">
    <property type="entry name" value="PapD-like"/>
    <property type="match status" value="1"/>
</dbReference>
<dbReference type="AlphaFoldDB" id="A0A1X7AJ27"/>
<evidence type="ECO:0008006" key="4">
    <source>
        <dbReference type="Google" id="ProtNLM"/>
    </source>
</evidence>
<proteinExistence type="predicted"/>
<dbReference type="InterPro" id="IPR008962">
    <property type="entry name" value="PapD-like_sf"/>
</dbReference>
<dbReference type="OrthoDB" id="7630309at2"/>
<sequence>MNRLRFLIAVAGLVLSQSILAQLAVDRIIVDFTKDSPSRNDVQLINTSESETLFINVEVLEVDKPGTPAETRIITDDPSKIGLVASPNRVILPPAGRRLVRLVNLLPAESEERIFRVNFSPVAGEFESEQNAVKLMVGYQALIIVRPEKTVFDLVGKREGNTLTLTNNSNTNVYLSNIRQCRDSKPVDCEYFVENRLYPGNVWELELSGKETVQFDAADGIESHEMSF</sequence>
<dbReference type="InterPro" id="IPR013783">
    <property type="entry name" value="Ig-like_fold"/>
</dbReference>
<dbReference type="Proteomes" id="UP000196573">
    <property type="component" value="Unassembled WGS sequence"/>
</dbReference>
<gene>
    <name evidence="2" type="ORF">EHSB41UT_02033</name>
</gene>
<dbReference type="RefSeq" id="WP_087109444.1">
    <property type="nucleotide sequence ID" value="NZ_CBCSCN010000002.1"/>
</dbReference>
<organism evidence="2 3">
    <name type="scientific">Parendozoicomonas haliclonae</name>
    <dbReference type="NCBI Taxonomy" id="1960125"/>
    <lineage>
        <taxon>Bacteria</taxon>
        <taxon>Pseudomonadati</taxon>
        <taxon>Pseudomonadota</taxon>
        <taxon>Gammaproteobacteria</taxon>
        <taxon>Oceanospirillales</taxon>
        <taxon>Endozoicomonadaceae</taxon>
        <taxon>Parendozoicomonas</taxon>
    </lineage>
</organism>
<evidence type="ECO:0000313" key="2">
    <source>
        <dbReference type="EMBL" id="SMA45912.1"/>
    </source>
</evidence>
<dbReference type="Gene3D" id="2.60.40.10">
    <property type="entry name" value="Immunoglobulins"/>
    <property type="match status" value="1"/>
</dbReference>
<feature type="chain" id="PRO_5012801347" description="Pili assembly chaperone N-terminal domain-containing protein" evidence="1">
    <location>
        <begin position="22"/>
        <end position="228"/>
    </location>
</feature>
<evidence type="ECO:0000256" key="1">
    <source>
        <dbReference type="SAM" id="SignalP"/>
    </source>
</evidence>
<keyword evidence="1" id="KW-0732">Signal</keyword>